<dbReference type="GO" id="GO:0043190">
    <property type="term" value="C:ATP-binding cassette (ABC) transporter complex"/>
    <property type="evidence" value="ECO:0007669"/>
    <property type="project" value="InterPro"/>
</dbReference>
<dbReference type="GO" id="GO:0042597">
    <property type="term" value="C:periplasmic space"/>
    <property type="evidence" value="ECO:0007669"/>
    <property type="project" value="UniProtKB-ARBA"/>
</dbReference>
<protein>
    <submittedName>
        <fullName evidence="2">ABC transporter substrate-binding protein</fullName>
    </submittedName>
</protein>
<reference evidence="2 3" key="1">
    <citation type="submission" date="2018-10" db="EMBL/GenBank/DDBJ databases">
        <title>Phylogenomics of Brevibacillus.</title>
        <authorList>
            <person name="Dunlap C."/>
        </authorList>
    </citation>
    <scope>NUCLEOTIDE SEQUENCE [LARGE SCALE GENOMIC DNA]</scope>
    <source>
        <strain evidence="2 3">JCM 15716</strain>
    </source>
</reference>
<dbReference type="Gene3D" id="3.10.105.10">
    <property type="entry name" value="Dipeptide-binding Protein, Domain 3"/>
    <property type="match status" value="1"/>
</dbReference>
<dbReference type="Pfam" id="PF00496">
    <property type="entry name" value="SBP_bac_5"/>
    <property type="match status" value="1"/>
</dbReference>
<accession>A0A3M8DUA3</accession>
<name>A0A3M8DUA3_9BACL</name>
<gene>
    <name evidence="2" type="ORF">EDM56_03200</name>
</gene>
<feature type="domain" description="Solute-binding protein family 5" evidence="1">
    <location>
        <begin position="75"/>
        <end position="418"/>
    </location>
</feature>
<dbReference type="AlphaFoldDB" id="A0A3M8DUA3"/>
<evidence type="ECO:0000313" key="3">
    <source>
        <dbReference type="Proteomes" id="UP000271031"/>
    </source>
</evidence>
<dbReference type="OrthoDB" id="9772924at2"/>
<dbReference type="GO" id="GO:0015833">
    <property type="term" value="P:peptide transport"/>
    <property type="evidence" value="ECO:0007669"/>
    <property type="project" value="TreeGrafter"/>
</dbReference>
<dbReference type="PIRSF" id="PIRSF002741">
    <property type="entry name" value="MppA"/>
    <property type="match status" value="1"/>
</dbReference>
<dbReference type="PROSITE" id="PS51257">
    <property type="entry name" value="PROKAR_LIPOPROTEIN"/>
    <property type="match status" value="1"/>
</dbReference>
<dbReference type="InterPro" id="IPR030678">
    <property type="entry name" value="Peptide/Ni-bd"/>
</dbReference>
<organism evidence="2 3">
    <name type="scientific">Brevibacillus fluminis</name>
    <dbReference type="NCBI Taxonomy" id="511487"/>
    <lineage>
        <taxon>Bacteria</taxon>
        <taxon>Bacillati</taxon>
        <taxon>Bacillota</taxon>
        <taxon>Bacilli</taxon>
        <taxon>Bacillales</taxon>
        <taxon>Paenibacillaceae</taxon>
        <taxon>Brevibacillus</taxon>
    </lineage>
</organism>
<dbReference type="InterPro" id="IPR000914">
    <property type="entry name" value="SBP_5_dom"/>
</dbReference>
<dbReference type="EMBL" id="RHHQ01000004">
    <property type="protein sequence ID" value="RNB91773.1"/>
    <property type="molecule type" value="Genomic_DNA"/>
</dbReference>
<comment type="caution">
    <text evidence="2">The sequence shown here is derived from an EMBL/GenBank/DDBJ whole genome shotgun (WGS) entry which is preliminary data.</text>
</comment>
<evidence type="ECO:0000259" key="1">
    <source>
        <dbReference type="Pfam" id="PF00496"/>
    </source>
</evidence>
<dbReference type="SUPFAM" id="SSF53850">
    <property type="entry name" value="Periplasmic binding protein-like II"/>
    <property type="match status" value="1"/>
</dbReference>
<dbReference type="CDD" id="cd00995">
    <property type="entry name" value="PBP2_NikA_DppA_OppA_like"/>
    <property type="match status" value="1"/>
</dbReference>
<dbReference type="InterPro" id="IPR039424">
    <property type="entry name" value="SBP_5"/>
</dbReference>
<keyword evidence="3" id="KW-1185">Reference proteome</keyword>
<dbReference type="Proteomes" id="UP000271031">
    <property type="component" value="Unassembled WGS sequence"/>
</dbReference>
<dbReference type="GO" id="GO:1904680">
    <property type="term" value="F:peptide transmembrane transporter activity"/>
    <property type="evidence" value="ECO:0007669"/>
    <property type="project" value="TreeGrafter"/>
</dbReference>
<proteinExistence type="predicted"/>
<sequence length="504" mass="55609">MEGIFMKRLLAILLFLALVTGLAACGQPSVSRDTLTYIAFAPSDSLVPLDIGLCEPNVMHAIYEGLVKMDTDGNIAPMLAKRWDDSGEKTVFYLDQNAKFHDGTPVTADDVIFSLDLFFKGTYSYGFKSRIASYEKNDDHTVTLYKAAPYVNLFTFSIENIFIIPKAVYEKDPAAFEKAPVGSGPYQFVSKDNDGMITLKAFDGYHLGKAEVENIIVKPPVDPSTAVIAIQTGEADMFMGAPISQLSVFDNDDKAKVVLEKNSWSANTLLPLSNRLAQDHNLRKAIFHAVNRANAVALANENIGEPAVNLFAKRLMGEFADKSYGPLYDEKLAKDYLSKSHYDGSPITITIWQETALAESVQSDLKKIGINAKIEQLDGNAWFDKLEKGELELTIVPYGAFSGTLESMLISMSSTGANYGDHMDKNANYDALIKQMQTETDEGKRKELIGKALEILYERADVSNLFDTPFAYIINSDFDYTSKAGAGSLCLYFGDIKLKSGEQR</sequence>
<dbReference type="Gene3D" id="3.40.190.10">
    <property type="entry name" value="Periplasmic binding protein-like II"/>
    <property type="match status" value="1"/>
</dbReference>
<evidence type="ECO:0000313" key="2">
    <source>
        <dbReference type="EMBL" id="RNB91773.1"/>
    </source>
</evidence>
<dbReference type="PANTHER" id="PTHR30290">
    <property type="entry name" value="PERIPLASMIC BINDING COMPONENT OF ABC TRANSPORTER"/>
    <property type="match status" value="1"/>
</dbReference>